<dbReference type="AlphaFoldDB" id="A0A6J7FYG9"/>
<evidence type="ECO:0000313" key="1">
    <source>
        <dbReference type="EMBL" id="CAB4900677.1"/>
    </source>
</evidence>
<protein>
    <submittedName>
        <fullName evidence="1">Unannotated protein</fullName>
    </submittedName>
</protein>
<name>A0A6J7FYG9_9ZZZZ</name>
<organism evidence="1">
    <name type="scientific">freshwater metagenome</name>
    <dbReference type="NCBI Taxonomy" id="449393"/>
    <lineage>
        <taxon>unclassified sequences</taxon>
        <taxon>metagenomes</taxon>
        <taxon>ecological metagenomes</taxon>
    </lineage>
</organism>
<sequence>MVFVSVGQDHCQNVVETVTNRREIRQDEVDPRLIFFGKENPTVDDEKLAVEFVDRHVAADFAEATHRDNAQGALFEGGRIKEVVGHVSHS</sequence>
<dbReference type="EMBL" id="CAFBMB010000062">
    <property type="protein sequence ID" value="CAB4900677.1"/>
    <property type="molecule type" value="Genomic_DNA"/>
</dbReference>
<proteinExistence type="predicted"/>
<reference evidence="1" key="1">
    <citation type="submission" date="2020-05" db="EMBL/GenBank/DDBJ databases">
        <authorList>
            <person name="Chiriac C."/>
            <person name="Salcher M."/>
            <person name="Ghai R."/>
            <person name="Kavagutti S V."/>
        </authorList>
    </citation>
    <scope>NUCLEOTIDE SEQUENCE</scope>
</reference>
<accession>A0A6J7FYG9</accession>
<gene>
    <name evidence="1" type="ORF">UFOPK3516_00920</name>
</gene>